<dbReference type="Gene3D" id="3.40.630.30">
    <property type="match status" value="1"/>
</dbReference>
<comment type="similarity">
    <text evidence="3">Belongs to the acetyltransferase family. RimJ subfamily.</text>
</comment>
<evidence type="ECO:0000256" key="2">
    <source>
        <dbReference type="ARBA" id="ARBA00023315"/>
    </source>
</evidence>
<dbReference type="InterPro" id="IPR000182">
    <property type="entry name" value="GNAT_dom"/>
</dbReference>
<dbReference type="PANTHER" id="PTHR43792">
    <property type="entry name" value="GNAT FAMILY, PUTATIVE (AFU_ORTHOLOGUE AFUA_3G00765)-RELATED-RELATED"/>
    <property type="match status" value="1"/>
</dbReference>
<comment type="caution">
    <text evidence="5">The sequence shown here is derived from an EMBL/GenBank/DDBJ whole genome shotgun (WGS) entry which is preliminary data.</text>
</comment>
<evidence type="ECO:0000256" key="1">
    <source>
        <dbReference type="ARBA" id="ARBA00022679"/>
    </source>
</evidence>
<dbReference type="RefSeq" id="WP_301723877.1">
    <property type="nucleotide sequence ID" value="NZ_JAUJWV010000001.1"/>
</dbReference>
<dbReference type="CDD" id="cd04301">
    <property type="entry name" value="NAT_SF"/>
    <property type="match status" value="1"/>
</dbReference>
<dbReference type="EC" id="2.-.-.-" evidence="5"/>
<reference evidence="5 6" key="1">
    <citation type="submission" date="2023-06" db="EMBL/GenBank/DDBJ databases">
        <title>Novel species in genus Planococcus.</title>
        <authorList>
            <person name="Ning S."/>
        </authorList>
    </citation>
    <scope>NUCLEOTIDE SEQUENCE [LARGE SCALE GENOMIC DNA]</scope>
    <source>
        <strain evidence="5 6">N028</strain>
    </source>
</reference>
<evidence type="ECO:0000313" key="5">
    <source>
        <dbReference type="EMBL" id="MDN7242373.1"/>
    </source>
</evidence>
<dbReference type="GO" id="GO:0016740">
    <property type="term" value="F:transferase activity"/>
    <property type="evidence" value="ECO:0007669"/>
    <property type="project" value="UniProtKB-KW"/>
</dbReference>
<keyword evidence="6" id="KW-1185">Reference proteome</keyword>
<gene>
    <name evidence="5" type="ORF">QWY14_11215</name>
</gene>
<dbReference type="InterPro" id="IPR016181">
    <property type="entry name" value="Acyl_CoA_acyltransferase"/>
</dbReference>
<sequence length="184" mass="21245">MNRKPESERFYFREFLESDWTDIHEYASQAAVSQYQPWGPNLPQESQAYVNDVLTDAKKNPRTRFVFAVVLKETGKVIGAGEINVRDAANKGGEIGYIINPAFWGQGFATETAKLLLQYGFSELNLHRIYAKCDPRNTASRTVLEKIGMLKEGMMRENLLLKEGWRDSLLYALLEQEWREIFNE</sequence>
<keyword evidence="2" id="KW-0012">Acyltransferase</keyword>
<dbReference type="PROSITE" id="PS51186">
    <property type="entry name" value="GNAT"/>
    <property type="match status" value="1"/>
</dbReference>
<dbReference type="Proteomes" id="UP001172055">
    <property type="component" value="Unassembled WGS sequence"/>
</dbReference>
<keyword evidence="1 5" id="KW-0808">Transferase</keyword>
<protein>
    <submittedName>
        <fullName evidence="5">GNAT family protein</fullName>
        <ecNumber evidence="5">2.-.-.-</ecNumber>
    </submittedName>
</protein>
<evidence type="ECO:0000259" key="4">
    <source>
        <dbReference type="PROSITE" id="PS51186"/>
    </source>
</evidence>
<dbReference type="InterPro" id="IPR051531">
    <property type="entry name" value="N-acetyltransferase"/>
</dbReference>
<dbReference type="PANTHER" id="PTHR43792:SF8">
    <property type="entry name" value="[RIBOSOMAL PROTEIN US5]-ALANINE N-ACETYLTRANSFERASE"/>
    <property type="match status" value="1"/>
</dbReference>
<organism evidence="5 6">
    <name type="scientific">Planococcus shixiaomingii</name>
    <dbReference type="NCBI Taxonomy" id="3058393"/>
    <lineage>
        <taxon>Bacteria</taxon>
        <taxon>Bacillati</taxon>
        <taxon>Bacillota</taxon>
        <taxon>Bacilli</taxon>
        <taxon>Bacillales</taxon>
        <taxon>Caryophanaceae</taxon>
        <taxon>Planococcus</taxon>
    </lineage>
</organism>
<accession>A0ABT8N3A9</accession>
<evidence type="ECO:0000256" key="3">
    <source>
        <dbReference type="ARBA" id="ARBA00038502"/>
    </source>
</evidence>
<dbReference type="Pfam" id="PF13302">
    <property type="entry name" value="Acetyltransf_3"/>
    <property type="match status" value="1"/>
</dbReference>
<dbReference type="EMBL" id="JAUJWV010000001">
    <property type="protein sequence ID" value="MDN7242373.1"/>
    <property type="molecule type" value="Genomic_DNA"/>
</dbReference>
<proteinExistence type="inferred from homology"/>
<dbReference type="SUPFAM" id="SSF55729">
    <property type="entry name" value="Acyl-CoA N-acyltransferases (Nat)"/>
    <property type="match status" value="1"/>
</dbReference>
<evidence type="ECO:0000313" key="6">
    <source>
        <dbReference type="Proteomes" id="UP001172055"/>
    </source>
</evidence>
<feature type="domain" description="N-acetyltransferase" evidence="4">
    <location>
        <begin position="10"/>
        <end position="176"/>
    </location>
</feature>
<name>A0ABT8N3A9_9BACL</name>